<sequence>MTAAAAFPVAAQRLVRSAAARRALQVTLFLGGLLALGLLFGGRAQAAEVAPEVPADLTSASASASAPAEPADAVEPADAAEPVRKAVDVEPVRKAVDVEPVRKAVRTAADTTGTTADTASNATGIAADATGTAADKTGTGTGTAEPIRSTATTVTRTVRTVRTAEESLRNLTEGAAEALPKPEDFPRPALPGTGIPLPEPVLPGTAPGTGDGGHTVRPGADGGAHTIHKPHKPRPDSTYKQRSWSAGIAVTRHIAQDGGFARAARHHQPPLPSDAPAPPYGIAGHSASDCGSQRHGDPGAVAFSGGAAFRLVAAGGAATAYYPVRDRHRDILEFPG</sequence>
<dbReference type="RefSeq" id="WP_381834305.1">
    <property type="nucleotide sequence ID" value="NZ_JBHTCF010000011.1"/>
</dbReference>
<protein>
    <recommendedName>
        <fullName evidence="4">Secreted protein</fullName>
    </recommendedName>
</protein>
<dbReference type="Proteomes" id="UP001596523">
    <property type="component" value="Unassembled WGS sequence"/>
</dbReference>
<gene>
    <name evidence="2" type="ORF">ACFQVC_24680</name>
</gene>
<evidence type="ECO:0008006" key="4">
    <source>
        <dbReference type="Google" id="ProtNLM"/>
    </source>
</evidence>
<feature type="region of interest" description="Disordered" evidence="1">
    <location>
        <begin position="60"/>
        <end position="81"/>
    </location>
</feature>
<evidence type="ECO:0000313" key="2">
    <source>
        <dbReference type="EMBL" id="MFC7307410.1"/>
    </source>
</evidence>
<comment type="caution">
    <text evidence="2">The sequence shown here is derived from an EMBL/GenBank/DDBJ whole genome shotgun (WGS) entry which is preliminary data.</text>
</comment>
<feature type="compositionally biased region" description="Low complexity" evidence="1">
    <location>
        <begin position="60"/>
        <end position="80"/>
    </location>
</feature>
<keyword evidence="3" id="KW-1185">Reference proteome</keyword>
<feature type="compositionally biased region" description="Pro residues" evidence="1">
    <location>
        <begin position="269"/>
        <end position="279"/>
    </location>
</feature>
<dbReference type="EMBL" id="JBHTCF010000011">
    <property type="protein sequence ID" value="MFC7307410.1"/>
    <property type="molecule type" value="Genomic_DNA"/>
</dbReference>
<feature type="region of interest" description="Disordered" evidence="1">
    <location>
        <begin position="260"/>
        <end position="294"/>
    </location>
</feature>
<evidence type="ECO:0000256" key="1">
    <source>
        <dbReference type="SAM" id="MobiDB-lite"/>
    </source>
</evidence>
<feature type="region of interest" description="Disordered" evidence="1">
    <location>
        <begin position="203"/>
        <end position="241"/>
    </location>
</feature>
<organism evidence="2 3">
    <name type="scientific">Streptomyces monticola</name>
    <dbReference type="NCBI Taxonomy" id="2666263"/>
    <lineage>
        <taxon>Bacteria</taxon>
        <taxon>Bacillati</taxon>
        <taxon>Actinomycetota</taxon>
        <taxon>Actinomycetes</taxon>
        <taxon>Kitasatosporales</taxon>
        <taxon>Streptomycetaceae</taxon>
        <taxon>Streptomyces</taxon>
    </lineage>
</organism>
<proteinExistence type="predicted"/>
<reference evidence="3" key="1">
    <citation type="journal article" date="2019" name="Int. J. Syst. Evol. Microbiol.">
        <title>The Global Catalogue of Microorganisms (GCM) 10K type strain sequencing project: providing services to taxonomists for standard genome sequencing and annotation.</title>
        <authorList>
            <consortium name="The Broad Institute Genomics Platform"/>
            <consortium name="The Broad Institute Genome Sequencing Center for Infectious Disease"/>
            <person name="Wu L."/>
            <person name="Ma J."/>
        </authorList>
    </citation>
    <scope>NUCLEOTIDE SEQUENCE [LARGE SCALE GENOMIC DNA]</scope>
    <source>
        <strain evidence="3">SYNS20</strain>
    </source>
</reference>
<accession>A0ABW2JMN0</accession>
<name>A0ABW2JMN0_9ACTN</name>
<evidence type="ECO:0000313" key="3">
    <source>
        <dbReference type="Proteomes" id="UP001596523"/>
    </source>
</evidence>